<evidence type="ECO:0000313" key="1">
    <source>
        <dbReference type="EMBL" id="CAD2222017.1"/>
    </source>
</evidence>
<reference evidence="1 2" key="1">
    <citation type="submission" date="2020-08" db="EMBL/GenBank/DDBJ databases">
        <authorList>
            <person name="Newling K."/>
            <person name="Davey J."/>
            <person name="Forrester S."/>
        </authorList>
    </citation>
    <scope>NUCLEOTIDE SEQUENCE [LARGE SCALE GENOMIC DNA]</scope>
    <source>
        <strain evidence="2">Crithidia deanei Carvalho (ATCC PRA-265)</strain>
    </source>
</reference>
<sequence>MKKTGYTPQCSPRFYATTGCFGEYVRGEYRNANFGCCVVTNCEDELDLLYKSGDYIDDWGAEMTEIDKWIQGKYMRTMHTLSIGGESGSGKTRAALHGANFCSWARNGRKREDILTVYIKVSRESTNTWNSDVEDKDVFTRKAVRIMQEMWDKNEEYKRLFPECKSHAFLEECIKSSAVERNDLRRLRAVLCHDWLCRVIKKATQFQGWLGSNNPFKVAFIVLDEVESCPWLYNAVNGNSTDSDYISKFFTHYSSLLKSIVLSV</sequence>
<gene>
    <name evidence="1" type="ORF">ADEAN_000955600</name>
</gene>
<dbReference type="VEuPathDB" id="TriTrypDB:ADEAN_000955600"/>
<organism evidence="1 2">
    <name type="scientific">Angomonas deanei</name>
    <dbReference type="NCBI Taxonomy" id="59799"/>
    <lineage>
        <taxon>Eukaryota</taxon>
        <taxon>Discoba</taxon>
        <taxon>Euglenozoa</taxon>
        <taxon>Kinetoplastea</taxon>
        <taxon>Metakinetoplastina</taxon>
        <taxon>Trypanosomatida</taxon>
        <taxon>Trypanosomatidae</taxon>
        <taxon>Strigomonadinae</taxon>
        <taxon>Angomonas</taxon>
    </lineage>
</organism>
<dbReference type="AlphaFoldDB" id="A0A7G2CS66"/>
<dbReference type="Proteomes" id="UP000515908">
    <property type="component" value="Chromosome 23"/>
</dbReference>
<evidence type="ECO:0000313" key="2">
    <source>
        <dbReference type="Proteomes" id="UP000515908"/>
    </source>
</evidence>
<accession>A0A7G2CS66</accession>
<keyword evidence="2" id="KW-1185">Reference proteome</keyword>
<name>A0A7G2CS66_9TRYP</name>
<dbReference type="EMBL" id="LR877167">
    <property type="protein sequence ID" value="CAD2222017.1"/>
    <property type="molecule type" value="Genomic_DNA"/>
</dbReference>
<proteinExistence type="predicted"/>
<protein>
    <submittedName>
        <fullName evidence="1">Uncharacterized protein</fullName>
    </submittedName>
</protein>